<reference evidence="6 7" key="1">
    <citation type="journal article" date="2004" name="Extremophiles">
        <title>Halobacillus locisalis sp. nov., a halophilic bacterium isolated from a marine solar saltern of the Yellow Sea in Korea.</title>
        <authorList>
            <person name="Yoon J.H."/>
            <person name="Kang K.H."/>
            <person name="Oh T.K."/>
            <person name="Park Y.H."/>
        </authorList>
    </citation>
    <scope>NUCLEOTIDE SEQUENCE [LARGE SCALE GENOMIC DNA]</scope>
    <source>
        <strain evidence="6 7">KCTC 3788</strain>
    </source>
</reference>
<accession>A0A838CVW6</accession>
<evidence type="ECO:0000256" key="1">
    <source>
        <dbReference type="ARBA" id="ARBA00010996"/>
    </source>
</evidence>
<dbReference type="InterPro" id="IPR003782">
    <property type="entry name" value="SCO1/SenC"/>
</dbReference>
<protein>
    <submittedName>
        <fullName evidence="6">SCO family protein</fullName>
    </submittedName>
</protein>
<evidence type="ECO:0000256" key="2">
    <source>
        <dbReference type="ARBA" id="ARBA00023008"/>
    </source>
</evidence>
<evidence type="ECO:0000313" key="7">
    <source>
        <dbReference type="Proteomes" id="UP000571017"/>
    </source>
</evidence>
<comment type="caution">
    <text evidence="6">The sequence shown here is derived from an EMBL/GenBank/DDBJ whole genome shotgun (WGS) entry which is preliminary data.</text>
</comment>
<evidence type="ECO:0000259" key="5">
    <source>
        <dbReference type="PROSITE" id="PS51352"/>
    </source>
</evidence>
<organism evidence="6 7">
    <name type="scientific">Halobacillus locisalis</name>
    <dbReference type="NCBI Taxonomy" id="220753"/>
    <lineage>
        <taxon>Bacteria</taxon>
        <taxon>Bacillati</taxon>
        <taxon>Bacillota</taxon>
        <taxon>Bacilli</taxon>
        <taxon>Bacillales</taxon>
        <taxon>Bacillaceae</taxon>
        <taxon>Halobacillus</taxon>
    </lineage>
</organism>
<keyword evidence="7" id="KW-1185">Reference proteome</keyword>
<dbReference type="Gene3D" id="3.40.30.10">
    <property type="entry name" value="Glutaredoxin"/>
    <property type="match status" value="1"/>
</dbReference>
<gene>
    <name evidence="6" type="ORF">H0266_14370</name>
</gene>
<dbReference type="InterPro" id="IPR036249">
    <property type="entry name" value="Thioredoxin-like_sf"/>
</dbReference>
<sequence length="189" mass="21776">MYRWVILGMVILFGVFLFLPKEMELPNEGPVPDIHLTSLNGSSHSFYEPVPKVVVFFYADCPDICPLTIWDLKKLRKELVNRGVEDDHYEILLITLNPAVDTVSSLISYRDKFDANFKNWRFLRGSDQDVESLAEAFGMVFRKEGRVVSHSTTLYLVDRNGNIRSKHAMATSQKPMDVREVADHIERLQ</sequence>
<evidence type="ECO:0000256" key="4">
    <source>
        <dbReference type="PIRSR" id="PIRSR603782-2"/>
    </source>
</evidence>
<evidence type="ECO:0000256" key="3">
    <source>
        <dbReference type="PIRSR" id="PIRSR603782-1"/>
    </source>
</evidence>
<dbReference type="PROSITE" id="PS51352">
    <property type="entry name" value="THIOREDOXIN_2"/>
    <property type="match status" value="1"/>
</dbReference>
<feature type="binding site" evidence="3">
    <location>
        <position position="150"/>
    </location>
    <ligand>
        <name>Cu cation</name>
        <dbReference type="ChEBI" id="CHEBI:23378"/>
    </ligand>
</feature>
<dbReference type="AlphaFoldDB" id="A0A838CVW6"/>
<feature type="disulfide bond" description="Redox-active" evidence="4">
    <location>
        <begin position="61"/>
        <end position="65"/>
    </location>
</feature>
<dbReference type="GO" id="GO:0046872">
    <property type="term" value="F:metal ion binding"/>
    <property type="evidence" value="ECO:0007669"/>
    <property type="project" value="UniProtKB-KW"/>
</dbReference>
<dbReference type="PANTHER" id="PTHR12151">
    <property type="entry name" value="ELECTRON TRANSPORT PROTIN SCO1/SENC FAMILY MEMBER"/>
    <property type="match status" value="1"/>
</dbReference>
<dbReference type="Proteomes" id="UP000571017">
    <property type="component" value="Unassembled WGS sequence"/>
</dbReference>
<dbReference type="InterPro" id="IPR013766">
    <property type="entry name" value="Thioredoxin_domain"/>
</dbReference>
<evidence type="ECO:0000313" key="6">
    <source>
        <dbReference type="EMBL" id="MBA2176078.1"/>
    </source>
</evidence>
<keyword evidence="2 3" id="KW-0186">Copper</keyword>
<name>A0A838CVW6_9BACI</name>
<feature type="domain" description="Thioredoxin" evidence="5">
    <location>
        <begin position="25"/>
        <end position="189"/>
    </location>
</feature>
<proteinExistence type="inferred from homology"/>
<feature type="binding site" evidence="3">
    <location>
        <position position="65"/>
    </location>
    <ligand>
        <name>Cu cation</name>
        <dbReference type="ChEBI" id="CHEBI:23378"/>
    </ligand>
</feature>
<dbReference type="EMBL" id="JACEFG010000003">
    <property type="protein sequence ID" value="MBA2176078.1"/>
    <property type="molecule type" value="Genomic_DNA"/>
</dbReference>
<comment type="similarity">
    <text evidence="1">Belongs to the SCO1/2 family.</text>
</comment>
<keyword evidence="3" id="KW-0479">Metal-binding</keyword>
<dbReference type="Pfam" id="PF02630">
    <property type="entry name" value="SCO1-SenC"/>
    <property type="match status" value="1"/>
</dbReference>
<dbReference type="CDD" id="cd02968">
    <property type="entry name" value="SCO"/>
    <property type="match status" value="1"/>
</dbReference>
<dbReference type="PANTHER" id="PTHR12151:SF25">
    <property type="entry name" value="LINALOOL DEHYDRATASE_ISOMERASE DOMAIN-CONTAINING PROTEIN"/>
    <property type="match status" value="1"/>
</dbReference>
<dbReference type="RefSeq" id="WP_181473119.1">
    <property type="nucleotide sequence ID" value="NZ_JACEFG010000003.1"/>
</dbReference>
<feature type="binding site" evidence="3">
    <location>
        <position position="61"/>
    </location>
    <ligand>
        <name>Cu cation</name>
        <dbReference type="ChEBI" id="CHEBI:23378"/>
    </ligand>
</feature>
<keyword evidence="4" id="KW-1015">Disulfide bond</keyword>
<dbReference type="SUPFAM" id="SSF52833">
    <property type="entry name" value="Thioredoxin-like"/>
    <property type="match status" value="1"/>
</dbReference>